<gene>
    <name evidence="1" type="ORF">OWV82_013323</name>
</gene>
<organism evidence="1 2">
    <name type="scientific">Melia azedarach</name>
    <name type="common">Chinaberry tree</name>
    <dbReference type="NCBI Taxonomy" id="155640"/>
    <lineage>
        <taxon>Eukaryota</taxon>
        <taxon>Viridiplantae</taxon>
        <taxon>Streptophyta</taxon>
        <taxon>Embryophyta</taxon>
        <taxon>Tracheophyta</taxon>
        <taxon>Spermatophyta</taxon>
        <taxon>Magnoliopsida</taxon>
        <taxon>eudicotyledons</taxon>
        <taxon>Gunneridae</taxon>
        <taxon>Pentapetalae</taxon>
        <taxon>rosids</taxon>
        <taxon>malvids</taxon>
        <taxon>Sapindales</taxon>
        <taxon>Meliaceae</taxon>
        <taxon>Melia</taxon>
    </lineage>
</organism>
<comment type="caution">
    <text evidence="1">The sequence shown here is derived from an EMBL/GenBank/DDBJ whole genome shotgun (WGS) entry which is preliminary data.</text>
</comment>
<accession>A0ACC1XTT2</accession>
<keyword evidence="2" id="KW-1185">Reference proteome</keyword>
<dbReference type="Proteomes" id="UP001164539">
    <property type="component" value="Chromosome 7"/>
</dbReference>
<name>A0ACC1XTT2_MELAZ</name>
<sequence>MENETSSSSSNVKSYLSIKPPIRGDLIAILSIDGGGIRGIISAVILAYLESQLQELDGEDARLADYFDVIAGTSTGGLITAMLTAPNEQNRPLYTAKNIVPFYKQNGPKIFPETKGPLVSVRNLTKALMGSKYDGKYLHKVIKENLKDATLRQTLTNVVIPTFDIKKLQPTLFSSFQVQSRPVLDAKLADICIATSAAPTYFPAYYFQNADEHGKMHDFNLIDGGVAANNPTLVAIGEVTKQITKKNPDFLPIKPLDYGRFLVISIGTGSKKSEQKYTAKMACKWGIISWLYEHGSTPLIDCYGQALGDMVDYHISNVFQALHSEDNYLRIDDDTLQGTLASMDSTTKENMENLVNVGQELLKKPVSRINLETGLYEQVENAGTNEDALKRFAKMLSDERKLRDSNRQE</sequence>
<evidence type="ECO:0000313" key="1">
    <source>
        <dbReference type="EMBL" id="KAJ4714906.1"/>
    </source>
</evidence>
<proteinExistence type="predicted"/>
<evidence type="ECO:0000313" key="2">
    <source>
        <dbReference type="Proteomes" id="UP001164539"/>
    </source>
</evidence>
<protein>
    <submittedName>
        <fullName evidence="1">Patatin</fullName>
    </submittedName>
</protein>
<dbReference type="EMBL" id="CM051400">
    <property type="protein sequence ID" value="KAJ4714906.1"/>
    <property type="molecule type" value="Genomic_DNA"/>
</dbReference>
<reference evidence="1 2" key="1">
    <citation type="journal article" date="2023" name="Science">
        <title>Complex scaffold remodeling in plant triterpene biosynthesis.</title>
        <authorList>
            <person name="De La Pena R."/>
            <person name="Hodgson H."/>
            <person name="Liu J.C."/>
            <person name="Stephenson M.J."/>
            <person name="Martin A.C."/>
            <person name="Owen C."/>
            <person name="Harkess A."/>
            <person name="Leebens-Mack J."/>
            <person name="Jimenez L.E."/>
            <person name="Osbourn A."/>
            <person name="Sattely E.S."/>
        </authorList>
    </citation>
    <scope>NUCLEOTIDE SEQUENCE [LARGE SCALE GENOMIC DNA]</scope>
    <source>
        <strain evidence="2">cv. JPN11</strain>
        <tissue evidence="1">Leaf</tissue>
    </source>
</reference>